<evidence type="ECO:0000313" key="2">
    <source>
        <dbReference type="EMBL" id="OYP56283.1"/>
    </source>
</evidence>
<keyword evidence="1" id="KW-1133">Transmembrane helix</keyword>
<gene>
    <name evidence="2" type="ORF">CIK91_02860</name>
</gene>
<name>A0ABX4EIZ4_SEGBR</name>
<keyword evidence="1" id="KW-0812">Transmembrane</keyword>
<protein>
    <submittedName>
        <fullName evidence="2">Uncharacterized protein</fullName>
    </submittedName>
</protein>
<comment type="caution">
    <text evidence="2">The sequence shown here is derived from an EMBL/GenBank/DDBJ whole genome shotgun (WGS) entry which is preliminary data.</text>
</comment>
<feature type="transmembrane region" description="Helical" evidence="1">
    <location>
        <begin position="20"/>
        <end position="43"/>
    </location>
</feature>
<evidence type="ECO:0000256" key="1">
    <source>
        <dbReference type="SAM" id="Phobius"/>
    </source>
</evidence>
<evidence type="ECO:0000313" key="3">
    <source>
        <dbReference type="Proteomes" id="UP000216189"/>
    </source>
</evidence>
<keyword evidence="1" id="KW-0472">Membrane</keyword>
<dbReference type="EMBL" id="NPJF01000023">
    <property type="protein sequence ID" value="OYP56283.1"/>
    <property type="molecule type" value="Genomic_DNA"/>
</dbReference>
<proteinExistence type="predicted"/>
<accession>A0ABX4EIZ4</accession>
<dbReference type="Proteomes" id="UP000216189">
    <property type="component" value="Unassembled WGS sequence"/>
</dbReference>
<organism evidence="2 3">
    <name type="scientific">Segatella bryantii</name>
    <name type="common">Prevotella bryantii</name>
    <dbReference type="NCBI Taxonomy" id="77095"/>
    <lineage>
        <taxon>Bacteria</taxon>
        <taxon>Pseudomonadati</taxon>
        <taxon>Bacteroidota</taxon>
        <taxon>Bacteroidia</taxon>
        <taxon>Bacteroidales</taxon>
        <taxon>Prevotellaceae</taxon>
        <taxon>Segatella</taxon>
    </lineage>
</organism>
<sequence length="90" mass="10288">MAAIEAMAIVMSIAIRFRKVSYLLIANTFGLFLFFFLMSVAIAKTEIGCWLLAGMIIVFCLTIPIYMLSERFRNWVQPMITKNDGENRIS</sequence>
<keyword evidence="3" id="KW-1185">Reference proteome</keyword>
<feature type="transmembrane region" description="Helical" evidence="1">
    <location>
        <begin position="49"/>
        <end position="69"/>
    </location>
</feature>
<reference evidence="2 3" key="1">
    <citation type="submission" date="2017-08" db="EMBL/GenBank/DDBJ databases">
        <title>Comparative genomics of non-oral Prevotella species.</title>
        <authorList>
            <person name="Accetto T."/>
            <person name="Nograsek B."/>
            <person name="Avgustin G."/>
        </authorList>
    </citation>
    <scope>NUCLEOTIDE SEQUENCE [LARGE SCALE GENOMIC DNA]</scope>
    <source>
        <strain evidence="2 3">TC1-1</strain>
    </source>
</reference>